<dbReference type="eggNOG" id="COG0457">
    <property type="taxonomic scope" value="Bacteria"/>
</dbReference>
<dbReference type="EMBL" id="ASHX02000001">
    <property type="protein sequence ID" value="OEJ95693.1"/>
    <property type="molecule type" value="Genomic_DNA"/>
</dbReference>
<name>A0A1D3DTN9_9ACTN</name>
<dbReference type="STRING" id="1306406.J116_015565"/>
<evidence type="ECO:0000313" key="2">
    <source>
        <dbReference type="EMBL" id="OEJ95693.1"/>
    </source>
</evidence>
<sequence length="769" mass="83987">MWRRNRKKHDRDHGPNKVKIGRDSHLSANGPHSSVHVTYVGQEPPVEWPLPVGELPLTASALQPRPELRQALERPHQGPGQRPSAHVLVGEGGTGKTQLAAAHAQAAYADGVDLVLWVSAGDAAQIVAAYSEAARLARVPGATGKDPQADARAFLNWLNVTPRRWLVVLDDIADPDAVSDWWPNPARGTGQVVATTRLRDEPKLTGQGRVAIPVGPYTPAEATAYLTDRLSHDGKAHLLDDQVEALARALGHLPLGLGHAAAYMVREETSCARYLQLFRDRAARLDAVLPSWADTDKYGRQVTTALLLALEATDRDPQGPHARAVLQVAAHLDPAGQPAALWGTPRLHEHVARALYRTIQEHAPHLLRDQAAAVAVTQTQVDQALRLLHRYGLISHDTTSTTHTVRIHALTARAVRETVPAERLDEAVATASGALHEAWANVGLVERDLHAVLRANGRELIETAGERLWTAGAHTVLFPLGDSLLDTEMVQDALAFWRTATEEYERRLGSGAHLTDMARFRLAKALRSAGRHHEGLELSLRLANEFSEQYGRQHPEALRAYSELAGWSLATGQPGLAAMMFEQVLTARRAILDPDDPDIVRSEIDVTLAYGAAGRSEQLIERAEPLLARCRDRFGPEHNLTLEAGLCLGNAYLGASRFAEAVPVFRQALADQEHVRGADHPDTLTTRAGLALSLWKTGHRQEALEHMRAAVHGVRRVQGEEHPWTEAYGSLLADWEREAAAEGPAGVRGRLAARFRRTGGQPHTEEGAR</sequence>
<evidence type="ECO:0000313" key="3">
    <source>
        <dbReference type="Proteomes" id="UP000095329"/>
    </source>
</evidence>
<dbReference type="RefSeq" id="WP_023587996.1">
    <property type="nucleotide sequence ID" value="NZ_ASHX02000001.1"/>
</dbReference>
<proteinExistence type="predicted"/>
<dbReference type="Pfam" id="PF13424">
    <property type="entry name" value="TPR_12"/>
    <property type="match status" value="2"/>
</dbReference>
<dbReference type="PANTHER" id="PTHR46082:SF6">
    <property type="entry name" value="AAA+ ATPASE DOMAIN-CONTAINING PROTEIN-RELATED"/>
    <property type="match status" value="1"/>
</dbReference>
<evidence type="ECO:0008006" key="4">
    <source>
        <dbReference type="Google" id="ProtNLM"/>
    </source>
</evidence>
<feature type="compositionally biased region" description="Basic and acidic residues" evidence="1">
    <location>
        <begin position="11"/>
        <end position="25"/>
    </location>
</feature>
<dbReference type="Gene3D" id="1.25.40.10">
    <property type="entry name" value="Tetratricopeptide repeat domain"/>
    <property type="match status" value="1"/>
</dbReference>
<comment type="caution">
    <text evidence="2">The sequence shown here is derived from an EMBL/GenBank/DDBJ whole genome shotgun (WGS) entry which is preliminary data.</text>
</comment>
<dbReference type="SUPFAM" id="SSF48452">
    <property type="entry name" value="TPR-like"/>
    <property type="match status" value="1"/>
</dbReference>
<dbReference type="InterPro" id="IPR027417">
    <property type="entry name" value="P-loop_NTPase"/>
</dbReference>
<feature type="region of interest" description="Disordered" evidence="1">
    <location>
        <begin position="1"/>
        <end position="33"/>
    </location>
</feature>
<dbReference type="AlphaFoldDB" id="A0A1D3DTN9"/>
<reference evidence="2 3" key="1">
    <citation type="journal article" date="2013" name="Genome Announc.">
        <title>Genome Sequence of Streptomyces violaceusniger Strain SPC6, a Halotolerant Streptomycete That Exhibits Rapid Growth and Development.</title>
        <authorList>
            <person name="Chen X."/>
            <person name="Zhang B."/>
            <person name="Zhang W."/>
            <person name="Wu X."/>
            <person name="Zhang M."/>
            <person name="Chen T."/>
            <person name="Liu G."/>
            <person name="Dyson P."/>
        </authorList>
    </citation>
    <scope>NUCLEOTIDE SEQUENCE [LARGE SCALE GENOMIC DNA]</scope>
    <source>
        <strain evidence="2 3">SPC6</strain>
    </source>
</reference>
<dbReference type="InterPro" id="IPR053137">
    <property type="entry name" value="NLR-like"/>
</dbReference>
<protein>
    <recommendedName>
        <fullName evidence="4">NB-ARC domain-containing protein</fullName>
    </recommendedName>
</protein>
<feature type="compositionally biased region" description="Basic residues" evidence="1">
    <location>
        <begin position="1"/>
        <end position="10"/>
    </location>
</feature>
<dbReference type="Proteomes" id="UP000095329">
    <property type="component" value="Unassembled WGS sequence"/>
</dbReference>
<dbReference type="SUPFAM" id="SSF52540">
    <property type="entry name" value="P-loop containing nucleoside triphosphate hydrolases"/>
    <property type="match status" value="1"/>
</dbReference>
<dbReference type="PANTHER" id="PTHR46082">
    <property type="entry name" value="ATP/GTP-BINDING PROTEIN-RELATED"/>
    <property type="match status" value="1"/>
</dbReference>
<dbReference type="OrthoDB" id="3885120at2"/>
<organism evidence="2 3">
    <name type="scientific">Streptomyces thermolilacinus SPC6</name>
    <dbReference type="NCBI Taxonomy" id="1306406"/>
    <lineage>
        <taxon>Bacteria</taxon>
        <taxon>Bacillati</taxon>
        <taxon>Actinomycetota</taxon>
        <taxon>Actinomycetes</taxon>
        <taxon>Kitasatosporales</taxon>
        <taxon>Streptomycetaceae</taxon>
        <taxon>Streptomyces</taxon>
    </lineage>
</organism>
<accession>A0A1D3DTN9</accession>
<dbReference type="Gene3D" id="3.40.50.300">
    <property type="entry name" value="P-loop containing nucleotide triphosphate hydrolases"/>
    <property type="match status" value="1"/>
</dbReference>
<dbReference type="InterPro" id="IPR011990">
    <property type="entry name" value="TPR-like_helical_dom_sf"/>
</dbReference>
<evidence type="ECO:0000256" key="1">
    <source>
        <dbReference type="SAM" id="MobiDB-lite"/>
    </source>
</evidence>
<keyword evidence="3" id="KW-1185">Reference proteome</keyword>
<gene>
    <name evidence="2" type="ORF">J116_015565</name>
</gene>